<dbReference type="AlphaFoldDB" id="A0A084Y1Z2"/>
<feature type="compositionally biased region" description="Basic and acidic residues" evidence="1">
    <location>
        <begin position="80"/>
        <end position="97"/>
    </location>
</feature>
<comment type="caution">
    <text evidence="2">The sequence shown here is derived from an EMBL/GenBank/DDBJ whole genome shotgun (WGS) entry which is preliminary data.</text>
</comment>
<evidence type="ECO:0000313" key="3">
    <source>
        <dbReference type="Proteomes" id="UP000019812"/>
    </source>
</evidence>
<proteinExistence type="predicted"/>
<protein>
    <submittedName>
        <fullName evidence="2">Uncharacterized protein</fullName>
    </submittedName>
</protein>
<sequence length="167" mass="18839">MVLGGFASMARLRSWQGILHQNALAFLAKYIIMSAGCPNAGHAIELTSRSEIPTLRFPRYDLLGNGIERTRYVEALPARGRPDPARARRHQTIDRKAPKTRCAPRLRRTRHVGPPALEADAVRESQPFSETEKRVISLLTNAESLRMKRISICIRTPSPRREMSKIS</sequence>
<accession>A0A084Y1Z2</accession>
<feature type="region of interest" description="Disordered" evidence="1">
    <location>
        <begin position="80"/>
        <end position="102"/>
    </location>
</feature>
<gene>
    <name evidence="2" type="ORF">CAPSK01_001590</name>
</gene>
<dbReference type="STRING" id="1457154.CAPSK01_001590"/>
<dbReference type="Proteomes" id="UP000019812">
    <property type="component" value="Unassembled WGS sequence"/>
</dbReference>
<organism evidence="2 3">
    <name type="scientific">Candidatus Accumulibacter vicinus</name>
    <dbReference type="NCBI Taxonomy" id="2954382"/>
    <lineage>
        <taxon>Bacteria</taxon>
        <taxon>Pseudomonadati</taxon>
        <taxon>Pseudomonadota</taxon>
        <taxon>Betaproteobacteria</taxon>
        <taxon>Candidatus Accumulibacter</taxon>
    </lineage>
</organism>
<evidence type="ECO:0000313" key="2">
    <source>
        <dbReference type="EMBL" id="KFB68736.1"/>
    </source>
</evidence>
<name>A0A084Y1Z2_9PROT</name>
<evidence type="ECO:0000256" key="1">
    <source>
        <dbReference type="SAM" id="MobiDB-lite"/>
    </source>
</evidence>
<dbReference type="EMBL" id="JDSS02000019">
    <property type="protein sequence ID" value="KFB68736.1"/>
    <property type="molecule type" value="Genomic_DNA"/>
</dbReference>
<reference evidence="2 3" key="1">
    <citation type="submission" date="2014-07" db="EMBL/GenBank/DDBJ databases">
        <title>Expanding our view of genomic diversity in Candidatus Accumulibacter clades.</title>
        <authorList>
            <person name="Skennerton C.T."/>
            <person name="Barr J.J."/>
            <person name="Slater F.R."/>
            <person name="Bond P.L."/>
            <person name="Tyson G.W."/>
        </authorList>
    </citation>
    <scope>NUCLEOTIDE SEQUENCE [LARGE SCALE GENOMIC DNA]</scope>
    <source>
        <strain evidence="3">SK-01</strain>
    </source>
</reference>